<evidence type="ECO:0008006" key="4">
    <source>
        <dbReference type="Google" id="ProtNLM"/>
    </source>
</evidence>
<evidence type="ECO:0000256" key="1">
    <source>
        <dbReference type="SAM" id="Phobius"/>
    </source>
</evidence>
<reference evidence="2 3" key="1">
    <citation type="submission" date="2018-09" db="EMBL/GenBank/DDBJ databases">
        <title>Genome sequencing of strain 1JSPR-7.</title>
        <authorList>
            <person name="Heo J."/>
            <person name="Kim S.-J."/>
            <person name="Kwon S.-W."/>
        </authorList>
    </citation>
    <scope>NUCLEOTIDE SEQUENCE [LARGE SCALE GENOMIC DNA]</scope>
    <source>
        <strain evidence="2 3">1JSPR-7</strain>
    </source>
</reference>
<dbReference type="OrthoDB" id="2195034at2"/>
<dbReference type="RefSeq" id="WP_120772481.1">
    <property type="nucleotide sequence ID" value="NZ_CP032627.1"/>
</dbReference>
<dbReference type="EMBL" id="CP032627">
    <property type="protein sequence ID" value="AYG01098.1"/>
    <property type="molecule type" value="Genomic_DNA"/>
</dbReference>
<sequence>MKTLKFRKKGRKKHFAFKSMLCLMIVSMLPFVNFSILYQDVGQGRVSQATVEKIFKPRVAIAQTITPTAAPARPSLPTTPMVSAASPTTFGYQQSISSLLSTAQKTQIVLLRSLNGATATVYKTYSIASSSLNAATGQIYTDNNANYDYILYIGGNVTAPAYWNSQFSNGSNNFEALNKRAKSITLISNPADPLTSTNSQATGTNYTLTFPKGTNVDTNAEPEVYFGCNTVFRNLTFTSSTVTTAGTAFNTAGAGKVSLYAQGNKFAMAGGAWCLSTLNLVGGSKNSDVNWQSTDANVNHGAGQSGTNLWVASTGNCGTQILAGMDSTNNTLTGDAHATIVGFGSGGINWYEGTNAGTINGSIYNDIRVTTGSGNIQNIWGGGNAAVINGNVVTTVNNSVPIGLDTFYGTFNSSGTDKVTGTVYNTITGKGTWYDGQGYYVGGGRYGTIGTSGTTTDAISNNFDTSGFTSGDTIFVGGDDRAYSGATQGTGLSSGIIYGNVTNYVKTGFTTGRIISLTGVFGMHFNALNGVSSGISTNAGYTYSPTQAEVNSFINGTSSAQADTNVAASSDGKAGAMFGNAYTWVQGGVVSVPTVGSALEDTTAAYTRGGGFLGYIKGNTTVELGTSNGSTVGGTGMVTAAGWSSGDASTGTNGYTETQNPNLSNVSGYRVFGGGGTGSRGPLGYFQTGQATVIQNNVAAYGIYGGNYGGILNGSSLNIVNAGITNTSAGGGYLDAAQLGNAELDVYNGQVDNQAIAAGQSTMGMVGNAQASLTSGSYINGSAYGYVGIGGSVLKGNTVVSVADADLTGSPVSGSKVITGGAYNGSVRGNTDLEFSMSSSAKTKALPSGTVLSGTGVLTATGGVGSGTTNSTTVNITTGQTALLNNNVMIYGDASTGVNTTLGSNTITVNAAGNAMTGKILSTAYNFSSLTSPTGLTGLSQTTVININALSSVASVSAGGDNDNFTNSMPLNGNTATINVGDGTNALTISANKMTSFTQFNLNKNVALTLNNAGLLNGGTTATAANHGASYSTFGNATLNDGSNLILPKTTVLASLAKLTVSGIATYTSPYTLNTGQFNLSGYSASSGSALKWSPTGTAPLINDTSTSAANLSQFISDYKNQNGVDLSNLFTNNSSNQSSYYQNGYYQGKQLGYPVLTFTGATALTGNQGINEPGLAGVVQTTSNSNFLSSATVNGQTLYGDIDTGTIANTEVAVMSPQGAAYQVVPTQFDFGVYQTNFSSPIITTAIYKRASTTDADMQTYNTIFSKWSNGSQLNVQMTTPLTNTTNSASKLTGDVGYSGAKGNYTDISNQQTVQGYAGFGYDNLSKDDAWANANGAGTTGKGMYLHVTPGTAIAGQYQGTMTWSYQISPTSP</sequence>
<accession>A0A387BEV0</accession>
<proteinExistence type="predicted"/>
<keyword evidence="1" id="KW-0812">Transmembrane</keyword>
<name>A0A387BEV0_9LACT</name>
<gene>
    <name evidence="2" type="ORF">D7I46_08340</name>
</gene>
<feature type="transmembrane region" description="Helical" evidence="1">
    <location>
        <begin position="20"/>
        <end position="38"/>
    </location>
</feature>
<keyword evidence="1" id="KW-1133">Transmembrane helix</keyword>
<dbReference type="Proteomes" id="UP000269374">
    <property type="component" value="Chromosome"/>
</dbReference>
<evidence type="ECO:0000313" key="3">
    <source>
        <dbReference type="Proteomes" id="UP000269374"/>
    </source>
</evidence>
<dbReference type="KEGG" id="lact:D7I46_08340"/>
<keyword evidence="3" id="KW-1185">Reference proteome</keyword>
<organism evidence="2 3">
    <name type="scientific">Lactococcus allomyrinae</name>
    <dbReference type="NCBI Taxonomy" id="2419773"/>
    <lineage>
        <taxon>Bacteria</taxon>
        <taxon>Bacillati</taxon>
        <taxon>Bacillota</taxon>
        <taxon>Bacilli</taxon>
        <taxon>Lactobacillales</taxon>
        <taxon>Streptococcaceae</taxon>
        <taxon>Lactococcus</taxon>
    </lineage>
</organism>
<protein>
    <recommendedName>
        <fullName evidence="4">WxL domain-containing protein</fullName>
    </recommendedName>
</protein>
<evidence type="ECO:0000313" key="2">
    <source>
        <dbReference type="EMBL" id="AYG01098.1"/>
    </source>
</evidence>
<keyword evidence="1" id="KW-0472">Membrane</keyword>